<dbReference type="PANTHER" id="PTHR45772">
    <property type="entry name" value="CONSERVED COMPONENT OF ABC TRANSPORTER FOR NATURAL AMINO ACIDS-RELATED"/>
    <property type="match status" value="1"/>
</dbReference>
<protein>
    <submittedName>
        <fullName evidence="6">ABC transporter ATP-binding protein</fullName>
    </submittedName>
</protein>
<dbReference type="InterPro" id="IPR027417">
    <property type="entry name" value="P-loop_NTPase"/>
</dbReference>
<evidence type="ECO:0000256" key="2">
    <source>
        <dbReference type="ARBA" id="ARBA00022741"/>
    </source>
</evidence>
<feature type="region of interest" description="Disordered" evidence="4">
    <location>
        <begin position="293"/>
        <end position="333"/>
    </location>
</feature>
<feature type="compositionally biased region" description="Basic and acidic residues" evidence="4">
    <location>
        <begin position="301"/>
        <end position="319"/>
    </location>
</feature>
<comment type="caution">
    <text evidence="6">The sequence shown here is derived from an EMBL/GenBank/DDBJ whole genome shotgun (WGS) entry which is preliminary data.</text>
</comment>
<dbReference type="Pfam" id="PF12399">
    <property type="entry name" value="BCA_ABC_TP_C"/>
    <property type="match status" value="1"/>
</dbReference>
<dbReference type="PANTHER" id="PTHR45772:SF7">
    <property type="entry name" value="AMINO ACID ABC TRANSPORTER ATP-BINDING PROTEIN"/>
    <property type="match status" value="1"/>
</dbReference>
<dbReference type="GO" id="GO:1903806">
    <property type="term" value="P:L-isoleucine import across plasma membrane"/>
    <property type="evidence" value="ECO:0007669"/>
    <property type="project" value="TreeGrafter"/>
</dbReference>
<dbReference type="GO" id="GO:1903805">
    <property type="term" value="P:L-valine import across plasma membrane"/>
    <property type="evidence" value="ECO:0007669"/>
    <property type="project" value="TreeGrafter"/>
</dbReference>
<feature type="domain" description="ABC transporter" evidence="5">
    <location>
        <begin position="41"/>
        <end position="288"/>
    </location>
</feature>
<keyword evidence="1" id="KW-0813">Transport</keyword>
<evidence type="ECO:0000313" key="7">
    <source>
        <dbReference type="Proteomes" id="UP000490386"/>
    </source>
</evidence>
<dbReference type="EMBL" id="WBJX01000001">
    <property type="protein sequence ID" value="KAB1639270.1"/>
    <property type="molecule type" value="Genomic_DNA"/>
</dbReference>
<dbReference type="InterPro" id="IPR032823">
    <property type="entry name" value="BCA_ABC_TP_C"/>
</dbReference>
<dbReference type="GO" id="GO:0005524">
    <property type="term" value="F:ATP binding"/>
    <property type="evidence" value="ECO:0007669"/>
    <property type="project" value="UniProtKB-KW"/>
</dbReference>
<dbReference type="GO" id="GO:0015192">
    <property type="term" value="F:L-phenylalanine transmembrane transporter activity"/>
    <property type="evidence" value="ECO:0007669"/>
    <property type="project" value="TreeGrafter"/>
</dbReference>
<dbReference type="SUPFAM" id="SSF52540">
    <property type="entry name" value="P-loop containing nucleoside triphosphate hydrolases"/>
    <property type="match status" value="1"/>
</dbReference>
<dbReference type="Pfam" id="PF00005">
    <property type="entry name" value="ABC_tran"/>
    <property type="match status" value="1"/>
</dbReference>
<dbReference type="CDD" id="cd03219">
    <property type="entry name" value="ABC_Mj1267_LivG_branched"/>
    <property type="match status" value="1"/>
</dbReference>
<dbReference type="InterPro" id="IPR003593">
    <property type="entry name" value="AAA+_ATPase"/>
</dbReference>
<dbReference type="AlphaFoldDB" id="A0A7J5B7F7"/>
<evidence type="ECO:0000313" key="6">
    <source>
        <dbReference type="EMBL" id="KAB1639270.1"/>
    </source>
</evidence>
<evidence type="ECO:0000259" key="5">
    <source>
        <dbReference type="PROSITE" id="PS50893"/>
    </source>
</evidence>
<dbReference type="GO" id="GO:0042941">
    <property type="term" value="P:D-alanine transmembrane transport"/>
    <property type="evidence" value="ECO:0007669"/>
    <property type="project" value="TreeGrafter"/>
</dbReference>
<dbReference type="InterPro" id="IPR051120">
    <property type="entry name" value="ABC_AA/LPS_Transport"/>
</dbReference>
<dbReference type="GO" id="GO:0015808">
    <property type="term" value="P:L-alanine transport"/>
    <property type="evidence" value="ECO:0007669"/>
    <property type="project" value="TreeGrafter"/>
</dbReference>
<evidence type="ECO:0000256" key="3">
    <source>
        <dbReference type="ARBA" id="ARBA00022840"/>
    </source>
</evidence>
<organism evidence="6 7">
    <name type="scientific">Pseudoclavibacter terrae</name>
    <dbReference type="NCBI Taxonomy" id="1530195"/>
    <lineage>
        <taxon>Bacteria</taxon>
        <taxon>Bacillati</taxon>
        <taxon>Actinomycetota</taxon>
        <taxon>Actinomycetes</taxon>
        <taxon>Micrococcales</taxon>
        <taxon>Microbacteriaceae</taxon>
        <taxon>Pseudoclavibacter</taxon>
    </lineage>
</organism>
<keyword evidence="7" id="KW-1185">Reference proteome</keyword>
<evidence type="ECO:0000256" key="4">
    <source>
        <dbReference type="SAM" id="MobiDB-lite"/>
    </source>
</evidence>
<dbReference type="RefSeq" id="WP_151422274.1">
    <property type="nucleotide sequence ID" value="NZ_WBJX01000001.1"/>
</dbReference>
<reference evidence="6 7" key="1">
    <citation type="submission" date="2019-09" db="EMBL/GenBank/DDBJ databases">
        <title>Phylogeny of genus Pseudoclavibacter and closely related genus.</title>
        <authorList>
            <person name="Li Y."/>
        </authorList>
    </citation>
    <scope>NUCLEOTIDE SEQUENCE [LARGE SCALE GENOMIC DNA]</scope>
    <source>
        <strain evidence="6 7">THG-MD12</strain>
    </source>
</reference>
<dbReference type="InterPro" id="IPR003439">
    <property type="entry name" value="ABC_transporter-like_ATP-bd"/>
</dbReference>
<dbReference type="GO" id="GO:0016887">
    <property type="term" value="F:ATP hydrolysis activity"/>
    <property type="evidence" value="ECO:0007669"/>
    <property type="project" value="InterPro"/>
</dbReference>
<dbReference type="Gene3D" id="3.40.50.300">
    <property type="entry name" value="P-loop containing nucleotide triphosphate hydrolases"/>
    <property type="match status" value="1"/>
</dbReference>
<dbReference type="SMART" id="SM00382">
    <property type="entry name" value="AAA"/>
    <property type="match status" value="1"/>
</dbReference>
<dbReference type="GO" id="GO:0015188">
    <property type="term" value="F:L-isoleucine transmembrane transporter activity"/>
    <property type="evidence" value="ECO:0007669"/>
    <property type="project" value="TreeGrafter"/>
</dbReference>
<dbReference type="GO" id="GO:0005886">
    <property type="term" value="C:plasma membrane"/>
    <property type="evidence" value="ECO:0007669"/>
    <property type="project" value="TreeGrafter"/>
</dbReference>
<dbReference type="OrthoDB" id="9805514at2"/>
<evidence type="ECO:0000256" key="1">
    <source>
        <dbReference type="ARBA" id="ARBA00022448"/>
    </source>
</evidence>
<dbReference type="GO" id="GO:0005304">
    <property type="term" value="F:L-valine transmembrane transporter activity"/>
    <property type="evidence" value="ECO:0007669"/>
    <property type="project" value="TreeGrafter"/>
</dbReference>
<accession>A0A7J5B7F7</accession>
<gene>
    <name evidence="6" type="ORF">F8O03_02720</name>
</gene>
<dbReference type="Proteomes" id="UP000490386">
    <property type="component" value="Unassembled WGS sequence"/>
</dbReference>
<keyword evidence="3 6" id="KW-0067">ATP-binding</keyword>
<dbReference type="PROSITE" id="PS50893">
    <property type="entry name" value="ABC_TRANSPORTER_2"/>
    <property type="match status" value="1"/>
</dbReference>
<name>A0A7J5B7F7_9MICO</name>
<dbReference type="FunFam" id="3.40.50.300:FF:000421">
    <property type="entry name" value="Branched-chain amino acid ABC transporter ATP-binding protein"/>
    <property type="match status" value="1"/>
</dbReference>
<proteinExistence type="predicted"/>
<keyword evidence="2" id="KW-0547">Nucleotide-binding</keyword>
<sequence>MSQGSGTGEVYGTAPIDVPKTESVTAVAEEFRRAHEGEPLLSVRDLRLQFGGVKAVDGTSFDAYAGEIISVIGPNGAGKTSAFNCITGFYRPTSGTITFDGVDIMRKQPSSITRLGLSRTFQNVRMFRDMSVIDNVKTAMHARIRQNVFQTMLHTIGYKKIEAQALEDARGWLDFVGYSLDDDLLASQLPYGEQRRVEIARALATQPKLLLLDEPAAGLNHNEKQELIALIRKIRDLGVGIVLIEHDMGLVMEISERVIVLNFGREIADGLPEDVKNDPRVIEAYLGVEDPEDEVAEEVAEERLDAPGRPRALHDRIDEADIAEQGSAGEERS</sequence>